<feature type="compositionally biased region" description="Acidic residues" evidence="1">
    <location>
        <begin position="184"/>
        <end position="210"/>
    </location>
</feature>
<feature type="transmembrane region" description="Helical" evidence="2">
    <location>
        <begin position="153"/>
        <end position="176"/>
    </location>
</feature>
<proteinExistence type="predicted"/>
<keyword evidence="2" id="KW-0812">Transmembrane</keyword>
<keyword evidence="2" id="KW-0472">Membrane</keyword>
<evidence type="ECO:0008006" key="5">
    <source>
        <dbReference type="Google" id="ProtNLM"/>
    </source>
</evidence>
<feature type="compositionally biased region" description="Low complexity" evidence="1">
    <location>
        <begin position="51"/>
        <end position="92"/>
    </location>
</feature>
<dbReference type="EMBL" id="DXGD01000182">
    <property type="protein sequence ID" value="HIW99488.1"/>
    <property type="molecule type" value="Genomic_DNA"/>
</dbReference>
<keyword evidence="2" id="KW-1133">Transmembrane helix</keyword>
<dbReference type="Proteomes" id="UP000824151">
    <property type="component" value="Unassembled WGS sequence"/>
</dbReference>
<comment type="caution">
    <text evidence="3">The sequence shown here is derived from an EMBL/GenBank/DDBJ whole genome shotgun (WGS) entry which is preliminary data.</text>
</comment>
<reference evidence="3" key="1">
    <citation type="journal article" date="2021" name="PeerJ">
        <title>Extensive microbial diversity within the chicken gut microbiome revealed by metagenomics and culture.</title>
        <authorList>
            <person name="Gilroy R."/>
            <person name="Ravi A."/>
            <person name="Getino M."/>
            <person name="Pursley I."/>
            <person name="Horton D.L."/>
            <person name="Alikhan N.F."/>
            <person name="Baker D."/>
            <person name="Gharbi K."/>
            <person name="Hall N."/>
            <person name="Watson M."/>
            <person name="Adriaenssens E.M."/>
            <person name="Foster-Nyarko E."/>
            <person name="Jarju S."/>
            <person name="Secka A."/>
            <person name="Antonio M."/>
            <person name="Oren A."/>
            <person name="Chaudhuri R.R."/>
            <person name="La Ragione R."/>
            <person name="Hildebrand F."/>
            <person name="Pallen M.J."/>
        </authorList>
    </citation>
    <scope>NUCLEOTIDE SEQUENCE</scope>
    <source>
        <strain evidence="3">ChiHejej3B27-3195</strain>
    </source>
</reference>
<name>A0A9D1US79_9MICC</name>
<gene>
    <name evidence="3" type="ORF">H9871_05035</name>
</gene>
<evidence type="ECO:0000256" key="1">
    <source>
        <dbReference type="SAM" id="MobiDB-lite"/>
    </source>
</evidence>
<accession>A0A9D1US79</accession>
<evidence type="ECO:0000256" key="2">
    <source>
        <dbReference type="SAM" id="Phobius"/>
    </source>
</evidence>
<sequence length="498" mass="51698">MSQNDQGPPENPNSQEPQGHGQGFGNPAGWNQGESGQEPSQGWGGYYQGEAPDAQQGYGQQGYNQQGYSQQGYGQQGYDQQGYDQQGYSQQGYGAGGYPQGGYDQAGHGAYGGAGAGAGAGAGGYGGGTYGPGGSADPGGPGGEGGNGPSKGLIFGIIGGVALLLVGGIVALIFLLGGNGSSEAEGDDEDGGSEEGGEEGGEADVDPDADETPHGAVEAYLTALSEGDAETAVSFMEDPADTTYMTDEVLAYSNENRPMAEIEVTEASESGGEYSSYGEVRANFTLDGESENASFWVSGDAESGFVVESEVELDVPSDASNLTPTINGEPFQESGSTFGGIFIEIGLEEEYYSFGSDGSFITEDYQSTGYLAPELSTEGEERWKELVMADIDECVASSELDGGCGLELPDNIDGEDLVPDGVSRSLSGDTQRELDNLEGTADYNDPRYISAYIAGSVDTDVELENDPGTMHEVIIGDGLYFGEPVVDMTQEEPTVEWE</sequence>
<reference evidence="3" key="2">
    <citation type="submission" date="2021-04" db="EMBL/GenBank/DDBJ databases">
        <authorList>
            <person name="Gilroy R."/>
        </authorList>
    </citation>
    <scope>NUCLEOTIDE SEQUENCE</scope>
    <source>
        <strain evidence="3">ChiHejej3B27-3195</strain>
    </source>
</reference>
<protein>
    <recommendedName>
        <fullName evidence="5">DUF4878 domain-containing protein</fullName>
    </recommendedName>
</protein>
<evidence type="ECO:0000313" key="3">
    <source>
        <dbReference type="EMBL" id="HIW99488.1"/>
    </source>
</evidence>
<feature type="region of interest" description="Disordered" evidence="1">
    <location>
        <begin position="181"/>
        <end position="213"/>
    </location>
</feature>
<feature type="region of interest" description="Disordered" evidence="1">
    <location>
        <begin position="1"/>
        <end position="93"/>
    </location>
</feature>
<dbReference type="AlphaFoldDB" id="A0A9D1US79"/>
<feature type="compositionally biased region" description="Polar residues" evidence="1">
    <location>
        <begin position="1"/>
        <end position="17"/>
    </location>
</feature>
<evidence type="ECO:0000313" key="4">
    <source>
        <dbReference type="Proteomes" id="UP000824151"/>
    </source>
</evidence>
<organism evidence="3 4">
    <name type="scientific">Candidatus Nesterenkonia stercoripullorum</name>
    <dbReference type="NCBI Taxonomy" id="2838701"/>
    <lineage>
        <taxon>Bacteria</taxon>
        <taxon>Bacillati</taxon>
        <taxon>Actinomycetota</taxon>
        <taxon>Actinomycetes</taxon>
        <taxon>Micrococcales</taxon>
        <taxon>Micrococcaceae</taxon>
        <taxon>Nesterenkonia</taxon>
    </lineage>
</organism>